<keyword evidence="4 11" id="KW-1133">Transmembrane helix</keyword>
<proteinExistence type="inferred from homology"/>
<keyword evidence="6 11" id="KW-0472">Membrane</keyword>
<dbReference type="Gene3D" id="1.20.1070.10">
    <property type="entry name" value="Rhodopsin 7-helix transmembrane proteins"/>
    <property type="match status" value="1"/>
</dbReference>
<evidence type="ECO:0000313" key="13">
    <source>
        <dbReference type="EMBL" id="TKR93175.1"/>
    </source>
</evidence>
<gene>
    <name evidence="13" type="ORF">L596_007679</name>
</gene>
<evidence type="ECO:0000256" key="5">
    <source>
        <dbReference type="ARBA" id="ARBA00023040"/>
    </source>
</evidence>
<comment type="similarity">
    <text evidence="10">Belongs to the G-protein coupled receptor 1 family.</text>
</comment>
<protein>
    <recommendedName>
        <fullName evidence="12">G-protein coupled receptors family 1 profile domain-containing protein</fullName>
    </recommendedName>
</protein>
<evidence type="ECO:0000256" key="10">
    <source>
        <dbReference type="RuleBase" id="RU000688"/>
    </source>
</evidence>
<evidence type="ECO:0000256" key="11">
    <source>
        <dbReference type="SAM" id="Phobius"/>
    </source>
</evidence>
<dbReference type="CDD" id="cd00637">
    <property type="entry name" value="7tm_classA_rhodopsin-like"/>
    <property type="match status" value="1"/>
</dbReference>
<dbReference type="PRINTS" id="PR00237">
    <property type="entry name" value="GPCRRHODOPSN"/>
</dbReference>
<dbReference type="STRING" id="34508.A0A4V6A655"/>
<evidence type="ECO:0000256" key="2">
    <source>
        <dbReference type="ARBA" id="ARBA00022475"/>
    </source>
</evidence>
<keyword evidence="9 10" id="KW-0807">Transducer</keyword>
<feature type="domain" description="G-protein coupled receptors family 1 profile" evidence="12">
    <location>
        <begin position="24"/>
        <end position="132"/>
    </location>
</feature>
<feature type="transmembrane region" description="Helical" evidence="11">
    <location>
        <begin position="12"/>
        <end position="33"/>
    </location>
</feature>
<dbReference type="PANTHER" id="PTHR24246:SF27">
    <property type="entry name" value="ADENOSINE RECEPTOR, ISOFORM A"/>
    <property type="match status" value="1"/>
</dbReference>
<keyword evidence="7 10" id="KW-0675">Receptor</keyword>
<dbReference type="PANTHER" id="PTHR24246">
    <property type="entry name" value="OLFACTORY RECEPTOR AND ADENOSINE RECEPTOR"/>
    <property type="match status" value="1"/>
</dbReference>
<reference evidence="13 14" key="2">
    <citation type="journal article" date="2019" name="G3 (Bethesda)">
        <title>Hybrid Assembly of the Genome of the Entomopathogenic Nematode Steinernema carpocapsae Identifies the X-Chromosome.</title>
        <authorList>
            <person name="Serra L."/>
            <person name="Macchietto M."/>
            <person name="Macias-Munoz A."/>
            <person name="McGill C.J."/>
            <person name="Rodriguez I.M."/>
            <person name="Rodriguez B."/>
            <person name="Murad R."/>
            <person name="Mortazavi A."/>
        </authorList>
    </citation>
    <scope>NUCLEOTIDE SEQUENCE [LARGE SCALE GENOMIC DNA]</scope>
    <source>
        <strain evidence="13 14">ALL</strain>
    </source>
</reference>
<comment type="subcellular location">
    <subcellularLocation>
        <location evidence="1">Cell membrane</location>
        <topology evidence="1">Multi-pass membrane protein</topology>
    </subcellularLocation>
</comment>
<keyword evidence="14" id="KW-1185">Reference proteome</keyword>
<evidence type="ECO:0000256" key="4">
    <source>
        <dbReference type="ARBA" id="ARBA00022989"/>
    </source>
</evidence>
<organism evidence="13 14">
    <name type="scientific">Steinernema carpocapsae</name>
    <name type="common">Entomopathogenic nematode</name>
    <dbReference type="NCBI Taxonomy" id="34508"/>
    <lineage>
        <taxon>Eukaryota</taxon>
        <taxon>Metazoa</taxon>
        <taxon>Ecdysozoa</taxon>
        <taxon>Nematoda</taxon>
        <taxon>Chromadorea</taxon>
        <taxon>Rhabditida</taxon>
        <taxon>Tylenchina</taxon>
        <taxon>Panagrolaimomorpha</taxon>
        <taxon>Strongyloidoidea</taxon>
        <taxon>Steinernematidae</taxon>
        <taxon>Steinernema</taxon>
    </lineage>
</organism>
<dbReference type="GO" id="GO:0004930">
    <property type="term" value="F:G protein-coupled receptor activity"/>
    <property type="evidence" value="ECO:0007669"/>
    <property type="project" value="UniProtKB-KW"/>
</dbReference>
<evidence type="ECO:0000256" key="6">
    <source>
        <dbReference type="ARBA" id="ARBA00023136"/>
    </source>
</evidence>
<sequence length="132" mass="14305">MGDVDSHLSFSILRLIVFGIAIPGNLLIMGIIFRSRRLRKSSSNLLLAQLVFGDLFLGLAAGTRGTSNIIFTHLGISSYNKGLCLVLGTPTNLGIHLSQTTIVAVAVDRFLCVKFPLLYRKSERVESPSSVS</sequence>
<evidence type="ECO:0000256" key="9">
    <source>
        <dbReference type="ARBA" id="ARBA00023224"/>
    </source>
</evidence>
<keyword evidence="5 10" id="KW-0297">G-protein coupled receptor</keyword>
<dbReference type="OrthoDB" id="5795716at2759"/>
<dbReference type="Pfam" id="PF00001">
    <property type="entry name" value="7tm_1"/>
    <property type="match status" value="1"/>
</dbReference>
<evidence type="ECO:0000313" key="14">
    <source>
        <dbReference type="Proteomes" id="UP000298663"/>
    </source>
</evidence>
<keyword evidence="2" id="KW-1003">Cell membrane</keyword>
<dbReference type="EMBL" id="AZBU02000002">
    <property type="protein sequence ID" value="TKR93175.1"/>
    <property type="molecule type" value="Genomic_DNA"/>
</dbReference>
<dbReference type="InterPro" id="IPR000276">
    <property type="entry name" value="GPCR_Rhodpsn"/>
</dbReference>
<reference evidence="13 14" key="1">
    <citation type="journal article" date="2015" name="Genome Biol.">
        <title>Comparative genomics of Steinernema reveals deeply conserved gene regulatory networks.</title>
        <authorList>
            <person name="Dillman A.R."/>
            <person name="Macchietto M."/>
            <person name="Porter C.F."/>
            <person name="Rogers A."/>
            <person name="Williams B."/>
            <person name="Antoshechkin I."/>
            <person name="Lee M.M."/>
            <person name="Goodwin Z."/>
            <person name="Lu X."/>
            <person name="Lewis E.E."/>
            <person name="Goodrich-Blair H."/>
            <person name="Stock S.P."/>
            <person name="Adams B.J."/>
            <person name="Sternberg P.W."/>
            <person name="Mortazavi A."/>
        </authorList>
    </citation>
    <scope>NUCLEOTIDE SEQUENCE [LARGE SCALE GENOMIC DNA]</scope>
    <source>
        <strain evidence="13 14">ALL</strain>
    </source>
</reference>
<evidence type="ECO:0000256" key="7">
    <source>
        <dbReference type="ARBA" id="ARBA00023170"/>
    </source>
</evidence>
<evidence type="ECO:0000256" key="8">
    <source>
        <dbReference type="ARBA" id="ARBA00023180"/>
    </source>
</evidence>
<accession>A0A4V6A655</accession>
<dbReference type="PROSITE" id="PS00237">
    <property type="entry name" value="G_PROTEIN_RECEP_F1_1"/>
    <property type="match status" value="1"/>
</dbReference>
<comment type="caution">
    <text evidence="13">The sequence shown here is derived from an EMBL/GenBank/DDBJ whole genome shotgun (WGS) entry which is preliminary data.</text>
</comment>
<keyword evidence="3 10" id="KW-0812">Transmembrane</keyword>
<dbReference type="Proteomes" id="UP000298663">
    <property type="component" value="Unassembled WGS sequence"/>
</dbReference>
<dbReference type="AlphaFoldDB" id="A0A4V6A655"/>
<name>A0A4V6A655_STECR</name>
<dbReference type="PROSITE" id="PS50262">
    <property type="entry name" value="G_PROTEIN_RECEP_F1_2"/>
    <property type="match status" value="1"/>
</dbReference>
<keyword evidence="8" id="KW-0325">Glycoprotein</keyword>
<evidence type="ECO:0000256" key="1">
    <source>
        <dbReference type="ARBA" id="ARBA00004651"/>
    </source>
</evidence>
<dbReference type="GO" id="GO:0005886">
    <property type="term" value="C:plasma membrane"/>
    <property type="evidence" value="ECO:0007669"/>
    <property type="project" value="UniProtKB-SubCell"/>
</dbReference>
<evidence type="ECO:0000256" key="3">
    <source>
        <dbReference type="ARBA" id="ARBA00022692"/>
    </source>
</evidence>
<dbReference type="InterPro" id="IPR017452">
    <property type="entry name" value="GPCR_Rhodpsn_7TM"/>
</dbReference>
<dbReference type="SUPFAM" id="SSF81321">
    <property type="entry name" value="Family A G protein-coupled receptor-like"/>
    <property type="match status" value="1"/>
</dbReference>
<evidence type="ECO:0000259" key="12">
    <source>
        <dbReference type="PROSITE" id="PS50262"/>
    </source>
</evidence>